<dbReference type="EMBL" id="JAUKUA010000001">
    <property type="protein sequence ID" value="KAK0729935.1"/>
    <property type="molecule type" value="Genomic_DNA"/>
</dbReference>
<reference evidence="1" key="1">
    <citation type="submission" date="2023-06" db="EMBL/GenBank/DDBJ databases">
        <title>Genome-scale phylogeny and comparative genomics of the fungal order Sordariales.</title>
        <authorList>
            <consortium name="Lawrence Berkeley National Laboratory"/>
            <person name="Hensen N."/>
            <person name="Bonometti L."/>
            <person name="Westerberg I."/>
            <person name="Brannstrom I.O."/>
            <person name="Guillou S."/>
            <person name="Cros-Aarteil S."/>
            <person name="Calhoun S."/>
            <person name="Haridas S."/>
            <person name="Kuo A."/>
            <person name="Mondo S."/>
            <person name="Pangilinan J."/>
            <person name="Riley R."/>
            <person name="Labutti K."/>
            <person name="Andreopoulos B."/>
            <person name="Lipzen A."/>
            <person name="Chen C."/>
            <person name="Yanf M."/>
            <person name="Daum C."/>
            <person name="Ng V."/>
            <person name="Clum A."/>
            <person name="Steindorff A."/>
            <person name="Ohm R."/>
            <person name="Martin F."/>
            <person name="Silar P."/>
            <person name="Natvig D."/>
            <person name="Lalanne C."/>
            <person name="Gautier V."/>
            <person name="Ament-Velasquez S.L."/>
            <person name="Kruys A."/>
            <person name="Hutchinson M.I."/>
            <person name="Powell A.J."/>
            <person name="Barry K."/>
            <person name="Miller A.N."/>
            <person name="Grigoriev I.V."/>
            <person name="Debuchy R."/>
            <person name="Gladieux P."/>
            <person name="Thoren M.H."/>
            <person name="Johannesson H."/>
        </authorList>
    </citation>
    <scope>NUCLEOTIDE SEQUENCE</scope>
    <source>
        <strain evidence="1">SMH4607-1</strain>
    </source>
</reference>
<proteinExistence type="predicted"/>
<evidence type="ECO:0000313" key="2">
    <source>
        <dbReference type="Proteomes" id="UP001172102"/>
    </source>
</evidence>
<comment type="caution">
    <text evidence="1">The sequence shown here is derived from an EMBL/GenBank/DDBJ whole genome shotgun (WGS) entry which is preliminary data.</text>
</comment>
<sequence length="199" mass="21445">MAPPPIPRSTTATLSLPPIPTPSYGLGGFFTAACSTRIAASFVRSVGIDSQPPCTPEADLPRLNLGTLLTLHVFMDASAPPTAAGRPTPEELSVLEPIDEPAAADGAYPARKGWRIAWRARPTPLTPVWALRCERVTELIEVVGPDGGVETEYFNWETFHGVLAPVVKLAVGEKMRDGFGRSMEELKRWAEEKAKGGRV</sequence>
<name>A0AA40E7L6_9PEZI</name>
<evidence type="ECO:0000313" key="1">
    <source>
        <dbReference type="EMBL" id="KAK0729935.1"/>
    </source>
</evidence>
<dbReference type="Proteomes" id="UP001172102">
    <property type="component" value="Unassembled WGS sequence"/>
</dbReference>
<dbReference type="AlphaFoldDB" id="A0AA40E7L6"/>
<gene>
    <name evidence="1" type="ORF">B0H67DRAFT_638497</name>
</gene>
<protein>
    <submittedName>
        <fullName evidence="1">Uncharacterized protein</fullName>
    </submittedName>
</protein>
<organism evidence="1 2">
    <name type="scientific">Lasiosphaeris hirsuta</name>
    <dbReference type="NCBI Taxonomy" id="260670"/>
    <lineage>
        <taxon>Eukaryota</taxon>
        <taxon>Fungi</taxon>
        <taxon>Dikarya</taxon>
        <taxon>Ascomycota</taxon>
        <taxon>Pezizomycotina</taxon>
        <taxon>Sordariomycetes</taxon>
        <taxon>Sordariomycetidae</taxon>
        <taxon>Sordariales</taxon>
        <taxon>Lasiosphaeriaceae</taxon>
        <taxon>Lasiosphaeris</taxon>
    </lineage>
</organism>
<accession>A0AA40E7L6</accession>
<keyword evidence="2" id="KW-1185">Reference proteome</keyword>